<protein>
    <submittedName>
        <fullName evidence="2">Very-short-patch-repair endonuclease</fullName>
    </submittedName>
</protein>
<dbReference type="Proteomes" id="UP000199649">
    <property type="component" value="Chromosome I"/>
</dbReference>
<evidence type="ECO:0000313" key="3">
    <source>
        <dbReference type="Proteomes" id="UP000199649"/>
    </source>
</evidence>
<evidence type="ECO:0000259" key="1">
    <source>
        <dbReference type="Pfam" id="PF18741"/>
    </source>
</evidence>
<dbReference type="STRING" id="684552.SAMN04489719_1070"/>
<dbReference type="AlphaFoldDB" id="A0A1H1MS02"/>
<dbReference type="InterPro" id="IPR049468">
    <property type="entry name" value="Restrct_endonuc-II-like_dom"/>
</dbReference>
<feature type="domain" description="Restriction endonuclease type II-like" evidence="1">
    <location>
        <begin position="188"/>
        <end position="274"/>
    </location>
</feature>
<keyword evidence="2" id="KW-0255">Endonuclease</keyword>
<dbReference type="Gene3D" id="3.40.960.10">
    <property type="entry name" value="VSR Endonuclease"/>
    <property type="match status" value="1"/>
</dbReference>
<evidence type="ECO:0000313" key="2">
    <source>
        <dbReference type="EMBL" id="SDR89703.1"/>
    </source>
</evidence>
<organism evidence="2 3">
    <name type="scientific">Agrococcus carbonis</name>
    <dbReference type="NCBI Taxonomy" id="684552"/>
    <lineage>
        <taxon>Bacteria</taxon>
        <taxon>Bacillati</taxon>
        <taxon>Actinomycetota</taxon>
        <taxon>Actinomycetes</taxon>
        <taxon>Micrococcales</taxon>
        <taxon>Microbacteriaceae</taxon>
        <taxon>Agrococcus</taxon>
    </lineage>
</organism>
<keyword evidence="2" id="KW-0378">Hydrolase</keyword>
<dbReference type="EMBL" id="LT629734">
    <property type="protein sequence ID" value="SDR89703.1"/>
    <property type="molecule type" value="Genomic_DNA"/>
</dbReference>
<dbReference type="Pfam" id="PF18741">
    <property type="entry name" value="MTES_1575"/>
    <property type="match status" value="1"/>
</dbReference>
<reference evidence="3" key="1">
    <citation type="submission" date="2016-10" db="EMBL/GenBank/DDBJ databases">
        <authorList>
            <person name="Varghese N."/>
            <person name="Submissions S."/>
        </authorList>
    </citation>
    <scope>NUCLEOTIDE SEQUENCE [LARGE SCALE GENOMIC DNA]</scope>
    <source>
        <strain evidence="3">DSM 22965</strain>
    </source>
</reference>
<dbReference type="InterPro" id="IPR011335">
    <property type="entry name" value="Restrct_endonuc-II-like"/>
</dbReference>
<dbReference type="RefSeq" id="WP_092666051.1">
    <property type="nucleotide sequence ID" value="NZ_LT629734.1"/>
</dbReference>
<sequence length="282" mass="31472">MDFLDWLRSNGGLCSIERALDRTTREHLDSLWGSVIWAPLRGWVALVGVVDDRTRALRLGGLLSCVSALAASDIWVPPDDRLHVRIRRSTNSARVDATQEDGEVVSHRLLRGRHEPRPPLGTDDLITALAVAARCVEALDLVTMAGDALAKRRITRAALHRLARTLPARLCTALLAVTGASESCSEARFAELLRRARIRFQQQVQVLPGIRVDFLIGRRLIVECDSRAWHGGNVHYERDRRRDAQLSAAGYVVVRVSYQQVMDEGAAVIAQVRRLLRSRADR</sequence>
<dbReference type="OrthoDB" id="2594539at2"/>
<accession>A0A1H1MS02</accession>
<proteinExistence type="predicted"/>
<dbReference type="SUPFAM" id="SSF52980">
    <property type="entry name" value="Restriction endonuclease-like"/>
    <property type="match status" value="1"/>
</dbReference>
<gene>
    <name evidence="2" type="ORF">SAMN04489719_1070</name>
</gene>
<name>A0A1H1MS02_9MICO</name>
<keyword evidence="2" id="KW-0540">Nuclease</keyword>
<dbReference type="GO" id="GO:0004519">
    <property type="term" value="F:endonuclease activity"/>
    <property type="evidence" value="ECO:0007669"/>
    <property type="project" value="UniProtKB-KW"/>
</dbReference>
<keyword evidence="3" id="KW-1185">Reference proteome</keyword>